<evidence type="ECO:0000259" key="4">
    <source>
        <dbReference type="PROSITE" id="PS51071"/>
    </source>
</evidence>
<keyword evidence="2" id="KW-0238">DNA-binding</keyword>
<dbReference type="GO" id="GO:0003677">
    <property type="term" value="F:DNA binding"/>
    <property type="evidence" value="ECO:0007669"/>
    <property type="project" value="UniProtKB-KW"/>
</dbReference>
<dbReference type="Pfam" id="PF01380">
    <property type="entry name" value="SIS"/>
    <property type="match status" value="1"/>
</dbReference>
<dbReference type="InterPro" id="IPR046348">
    <property type="entry name" value="SIS_dom_sf"/>
</dbReference>
<evidence type="ECO:0000313" key="7">
    <source>
        <dbReference type="Proteomes" id="UP000325295"/>
    </source>
</evidence>
<dbReference type="Gene3D" id="1.10.10.10">
    <property type="entry name" value="Winged helix-like DNA-binding domain superfamily/Winged helix DNA-binding domain"/>
    <property type="match status" value="1"/>
</dbReference>
<evidence type="ECO:0000256" key="2">
    <source>
        <dbReference type="ARBA" id="ARBA00023125"/>
    </source>
</evidence>
<dbReference type="GO" id="GO:0097367">
    <property type="term" value="F:carbohydrate derivative binding"/>
    <property type="evidence" value="ECO:0007669"/>
    <property type="project" value="InterPro"/>
</dbReference>
<dbReference type="PANTHER" id="PTHR30514">
    <property type="entry name" value="GLUCOKINASE"/>
    <property type="match status" value="1"/>
</dbReference>
<dbReference type="InterPro" id="IPR009057">
    <property type="entry name" value="Homeodomain-like_sf"/>
</dbReference>
<sequence length="313" mass="35326">MQKTIKMQIIFMQIMQQTSQSVIINFNKQQEDTMALQLFDRIYSKRPGFGASSQKIADFLINNLPDSNHRSIQELADEIDTSISTISRFAKRIGYDNYPELQLAIKQQLDNPDQVSADIDKHDSNMLVAEKVFRSNSSSLNKTFDLLSESSLNQAVELIAHCQQLIFFGLGASEVVALDGYHKFLRTQVESVFNSDYHMSLMQAAKMDEKDCAIVISHSGQNLDTLKMARILKENHVPIIVITSFSSSALAKLGTVTFYSASDDSKYRSQALSSLISQMSIIDCLYMSVMRDEARHNSPKLSRINSVIEQTRE</sequence>
<dbReference type="GO" id="GO:0003700">
    <property type="term" value="F:DNA-binding transcription factor activity"/>
    <property type="evidence" value="ECO:0007669"/>
    <property type="project" value="InterPro"/>
</dbReference>
<name>A0A5P1X246_9LACO</name>
<dbReference type="PANTHER" id="PTHR30514:SF1">
    <property type="entry name" value="HTH-TYPE TRANSCRIPTIONAL REGULATOR HEXR-RELATED"/>
    <property type="match status" value="1"/>
</dbReference>
<dbReference type="Gene3D" id="3.40.50.10490">
    <property type="entry name" value="Glucose-6-phosphate isomerase like protein, domain 1"/>
    <property type="match status" value="1"/>
</dbReference>
<dbReference type="PROSITE" id="PS51071">
    <property type="entry name" value="HTH_RPIR"/>
    <property type="match status" value="1"/>
</dbReference>
<dbReference type="SUPFAM" id="SSF46689">
    <property type="entry name" value="Homeodomain-like"/>
    <property type="match status" value="1"/>
</dbReference>
<dbReference type="GO" id="GO:1901135">
    <property type="term" value="P:carbohydrate derivative metabolic process"/>
    <property type="evidence" value="ECO:0007669"/>
    <property type="project" value="InterPro"/>
</dbReference>
<dbReference type="SUPFAM" id="SSF53697">
    <property type="entry name" value="SIS domain"/>
    <property type="match status" value="1"/>
</dbReference>
<dbReference type="Proteomes" id="UP000325295">
    <property type="component" value="Chromosome"/>
</dbReference>
<keyword evidence="1" id="KW-0805">Transcription regulation</keyword>
<reference evidence="6 7" key="1">
    <citation type="submission" date="2019-09" db="EMBL/GenBank/DDBJ databases">
        <title>Complete Genome Sequence of Lactobacillus nenjiangensis SH-Y15, isolated from sauerkraut.</title>
        <authorList>
            <person name="Yang H."/>
        </authorList>
    </citation>
    <scope>NUCLEOTIDE SEQUENCE [LARGE SCALE GENOMIC DNA]</scope>
    <source>
        <strain evidence="6 7">SH-Y15</strain>
    </source>
</reference>
<gene>
    <name evidence="6" type="ORF">F0161_01890</name>
</gene>
<feature type="domain" description="HTH rpiR-type" evidence="4">
    <location>
        <begin position="36"/>
        <end position="112"/>
    </location>
</feature>
<protein>
    <submittedName>
        <fullName evidence="6">MurR/RpiR family transcriptional regulator</fullName>
    </submittedName>
</protein>
<dbReference type="InterPro" id="IPR036388">
    <property type="entry name" value="WH-like_DNA-bd_sf"/>
</dbReference>
<dbReference type="CDD" id="cd05013">
    <property type="entry name" value="SIS_RpiR"/>
    <property type="match status" value="1"/>
</dbReference>
<dbReference type="AlphaFoldDB" id="A0A5P1X246"/>
<dbReference type="InterPro" id="IPR001347">
    <property type="entry name" value="SIS_dom"/>
</dbReference>
<evidence type="ECO:0000259" key="5">
    <source>
        <dbReference type="PROSITE" id="PS51464"/>
    </source>
</evidence>
<dbReference type="Pfam" id="PF01418">
    <property type="entry name" value="HTH_6"/>
    <property type="match status" value="1"/>
</dbReference>
<accession>A0A5P1X246</accession>
<evidence type="ECO:0000256" key="3">
    <source>
        <dbReference type="ARBA" id="ARBA00023163"/>
    </source>
</evidence>
<dbReference type="PROSITE" id="PS51464">
    <property type="entry name" value="SIS"/>
    <property type="match status" value="1"/>
</dbReference>
<dbReference type="KEGG" id="lnn:F0161_01890"/>
<feature type="domain" description="SIS" evidence="5">
    <location>
        <begin position="155"/>
        <end position="295"/>
    </location>
</feature>
<dbReference type="EMBL" id="CP043939">
    <property type="protein sequence ID" value="QER66739.1"/>
    <property type="molecule type" value="Genomic_DNA"/>
</dbReference>
<keyword evidence="3" id="KW-0804">Transcription</keyword>
<dbReference type="InterPro" id="IPR000281">
    <property type="entry name" value="HTH_RpiR"/>
</dbReference>
<dbReference type="OrthoDB" id="3684496at2"/>
<dbReference type="InterPro" id="IPR035472">
    <property type="entry name" value="RpiR-like_SIS"/>
</dbReference>
<organism evidence="6 7">
    <name type="scientific">Paucilactobacillus nenjiangensis</name>
    <dbReference type="NCBI Taxonomy" id="1296540"/>
    <lineage>
        <taxon>Bacteria</taxon>
        <taxon>Bacillati</taxon>
        <taxon>Bacillota</taxon>
        <taxon>Bacilli</taxon>
        <taxon>Lactobacillales</taxon>
        <taxon>Lactobacillaceae</taxon>
        <taxon>Paucilactobacillus</taxon>
    </lineage>
</organism>
<dbReference type="InterPro" id="IPR047640">
    <property type="entry name" value="RpiR-like"/>
</dbReference>
<keyword evidence="7" id="KW-1185">Reference proteome</keyword>
<proteinExistence type="predicted"/>
<evidence type="ECO:0000313" key="6">
    <source>
        <dbReference type="EMBL" id="QER66739.1"/>
    </source>
</evidence>
<evidence type="ECO:0000256" key="1">
    <source>
        <dbReference type="ARBA" id="ARBA00023015"/>
    </source>
</evidence>